<sequence length="115" mass="12363">MYALISAFRNSLRGLLAVARSERAVQQELLLLIAAVPAALWLSPNTWVRVSLVGAIMLVLGVEFLNTAIEKLCDHVNPGYNQDIGFIKDAGSAAVLFVIVLAALIWGAAAFEALR</sequence>
<keyword evidence="14 23" id="KW-0460">Magnesium</keyword>
<evidence type="ECO:0000256" key="2">
    <source>
        <dbReference type="ARBA" id="ARBA00005967"/>
    </source>
</evidence>
<dbReference type="InterPro" id="IPR036945">
    <property type="entry name" value="DAGK_sf"/>
</dbReference>
<feature type="binding site" evidence="23">
    <location>
        <position position="70"/>
    </location>
    <ligand>
        <name>a divalent metal cation</name>
        <dbReference type="ChEBI" id="CHEBI:60240"/>
    </ligand>
</feature>
<keyword evidence="6" id="KW-0444">Lipid biosynthesis</keyword>
<keyword evidence="12 24" id="KW-0418">Kinase</keyword>
<evidence type="ECO:0000256" key="23">
    <source>
        <dbReference type="PIRSR" id="PIRSR600829-4"/>
    </source>
</evidence>
<evidence type="ECO:0000256" key="19">
    <source>
        <dbReference type="ARBA" id="ARBA00023264"/>
    </source>
</evidence>
<organism evidence="25 26">
    <name type="scientific">Microvirga aerophila</name>
    <dbReference type="NCBI Taxonomy" id="670291"/>
    <lineage>
        <taxon>Bacteria</taxon>
        <taxon>Pseudomonadati</taxon>
        <taxon>Pseudomonadota</taxon>
        <taxon>Alphaproteobacteria</taxon>
        <taxon>Hyphomicrobiales</taxon>
        <taxon>Methylobacteriaceae</taxon>
        <taxon>Microvirga</taxon>
    </lineage>
</organism>
<protein>
    <recommendedName>
        <fullName evidence="4 24">Diacylglycerol kinase</fullName>
        <ecNumber evidence="3 24">2.7.1.107</ecNumber>
    </recommendedName>
</protein>
<keyword evidence="10 23" id="KW-0479">Metal-binding</keyword>
<evidence type="ECO:0000256" key="1">
    <source>
        <dbReference type="ARBA" id="ARBA00004429"/>
    </source>
</evidence>
<feature type="binding site" evidence="21">
    <location>
        <position position="92"/>
    </location>
    <ligand>
        <name>substrate</name>
    </ligand>
</feature>
<comment type="cofactor">
    <cofactor evidence="23">
        <name>Mg(2+)</name>
        <dbReference type="ChEBI" id="CHEBI:18420"/>
    </cofactor>
    <text evidence="23">Mn(2+), Zn(2+), Cd(2+) and Co(2+) support activity to lesser extents.</text>
</comment>
<evidence type="ECO:0000256" key="3">
    <source>
        <dbReference type="ARBA" id="ARBA00012133"/>
    </source>
</evidence>
<feature type="binding site" evidence="21">
    <location>
        <position position="49"/>
    </location>
    <ligand>
        <name>substrate</name>
    </ligand>
</feature>
<dbReference type="PANTHER" id="PTHR34299">
    <property type="entry name" value="DIACYLGLYCEROL KINASE"/>
    <property type="match status" value="1"/>
</dbReference>
<feature type="binding site" evidence="23">
    <location>
        <position position="22"/>
    </location>
    <ligand>
        <name>a divalent metal cation</name>
        <dbReference type="ChEBI" id="CHEBI:60240"/>
    </ligand>
</feature>
<dbReference type="GO" id="GO:0046872">
    <property type="term" value="F:metal ion binding"/>
    <property type="evidence" value="ECO:0007669"/>
    <property type="project" value="UniProtKB-KW"/>
</dbReference>
<feature type="transmembrane region" description="Helical" evidence="24">
    <location>
        <begin position="50"/>
        <end position="69"/>
    </location>
</feature>
<dbReference type="CDD" id="cd14264">
    <property type="entry name" value="DAGK_IM"/>
    <property type="match status" value="1"/>
</dbReference>
<keyword evidence="18" id="KW-0594">Phospholipid biosynthesis</keyword>
<comment type="function">
    <text evidence="24">Catalyzes the ATP-dependent phosphorylation of sn-l,2-diacylglycerol (DAG) to phosphatidic acid. Involved in the recycling of diacylglycerol produced as a by-product during membrane-derived oligosaccharide (MDO) biosynthesis.</text>
</comment>
<comment type="caution">
    <text evidence="24">Lacks conserved residue(s) required for the propagation of feature annotation.</text>
</comment>
<proteinExistence type="inferred from homology"/>
<evidence type="ECO:0000256" key="17">
    <source>
        <dbReference type="ARBA" id="ARBA00023136"/>
    </source>
</evidence>
<keyword evidence="5" id="KW-1003">Cell membrane</keyword>
<evidence type="ECO:0000256" key="13">
    <source>
        <dbReference type="ARBA" id="ARBA00022840"/>
    </source>
</evidence>
<evidence type="ECO:0000256" key="4">
    <source>
        <dbReference type="ARBA" id="ARBA00017575"/>
    </source>
</evidence>
<evidence type="ECO:0000256" key="6">
    <source>
        <dbReference type="ARBA" id="ARBA00022516"/>
    </source>
</evidence>
<keyword evidence="13 22" id="KW-0067">ATP-binding</keyword>
<dbReference type="GO" id="GO:0006654">
    <property type="term" value="P:phosphatidic acid biosynthetic process"/>
    <property type="evidence" value="ECO:0007669"/>
    <property type="project" value="InterPro"/>
</dbReference>
<keyword evidence="19 24" id="KW-1208">Phospholipid metabolism</keyword>
<comment type="caution">
    <text evidence="25">The sequence shown here is derived from an EMBL/GenBank/DDBJ whole genome shotgun (WGS) entry which is preliminary data.</text>
</comment>
<keyword evidence="11 22" id="KW-0547">Nucleotide-binding</keyword>
<comment type="catalytic activity">
    <reaction evidence="24">
        <text>a 1,2-diacyl-sn-glycerol + ATP = a 1,2-diacyl-sn-glycero-3-phosphate + ADP + H(+)</text>
        <dbReference type="Rhea" id="RHEA:10272"/>
        <dbReference type="ChEBI" id="CHEBI:15378"/>
        <dbReference type="ChEBI" id="CHEBI:17815"/>
        <dbReference type="ChEBI" id="CHEBI:30616"/>
        <dbReference type="ChEBI" id="CHEBI:58608"/>
        <dbReference type="ChEBI" id="CHEBI:456216"/>
        <dbReference type="EC" id="2.7.1.107"/>
    </reaction>
</comment>
<evidence type="ECO:0000256" key="7">
    <source>
        <dbReference type="ARBA" id="ARBA00022519"/>
    </source>
</evidence>
<evidence type="ECO:0000256" key="8">
    <source>
        <dbReference type="ARBA" id="ARBA00022679"/>
    </source>
</evidence>
<feature type="binding site" evidence="22">
    <location>
        <begin position="88"/>
        <end position="89"/>
    </location>
    <ligand>
        <name>ATP</name>
        <dbReference type="ChEBI" id="CHEBI:30616"/>
    </ligand>
</feature>
<feature type="binding site" evidence="21">
    <location>
        <begin position="24"/>
        <end position="28"/>
    </location>
    <ligand>
        <name>substrate</name>
    </ligand>
</feature>
<evidence type="ECO:0000256" key="5">
    <source>
        <dbReference type="ARBA" id="ARBA00022475"/>
    </source>
</evidence>
<dbReference type="PANTHER" id="PTHR34299:SF1">
    <property type="entry name" value="DIACYLGLYCEROL KINASE"/>
    <property type="match status" value="1"/>
</dbReference>
<dbReference type="Gene3D" id="1.10.287.3610">
    <property type="match status" value="1"/>
</dbReference>
<evidence type="ECO:0000256" key="22">
    <source>
        <dbReference type="PIRSR" id="PIRSR600829-3"/>
    </source>
</evidence>
<evidence type="ECO:0000256" key="14">
    <source>
        <dbReference type="ARBA" id="ARBA00022842"/>
    </source>
</evidence>
<dbReference type="AlphaFoldDB" id="A0A512C5F9"/>
<dbReference type="RefSeq" id="WP_114189121.1">
    <property type="nucleotide sequence ID" value="NZ_BJYU01000558.1"/>
</dbReference>
<evidence type="ECO:0000256" key="21">
    <source>
        <dbReference type="PIRSR" id="PIRSR600829-2"/>
    </source>
</evidence>
<evidence type="ECO:0000256" key="12">
    <source>
        <dbReference type="ARBA" id="ARBA00022777"/>
    </source>
</evidence>
<dbReference type="EC" id="2.7.1.107" evidence="3 24"/>
<evidence type="ECO:0000256" key="9">
    <source>
        <dbReference type="ARBA" id="ARBA00022692"/>
    </source>
</evidence>
<evidence type="ECO:0000256" key="10">
    <source>
        <dbReference type="ARBA" id="ARBA00022723"/>
    </source>
</evidence>
<dbReference type="InterPro" id="IPR033718">
    <property type="entry name" value="DAGK_prok"/>
</dbReference>
<feature type="binding site" evidence="22">
    <location>
        <position position="70"/>
    </location>
    <ligand>
        <name>ATP</name>
        <dbReference type="ChEBI" id="CHEBI:30616"/>
    </ligand>
</feature>
<keyword evidence="16 24" id="KW-0443">Lipid metabolism</keyword>
<accession>A0A512C5F9</accession>
<reference evidence="25 26" key="1">
    <citation type="submission" date="2019-07" db="EMBL/GenBank/DDBJ databases">
        <title>Whole genome shotgun sequence of Microvirga aerophila NBRC 106136.</title>
        <authorList>
            <person name="Hosoyama A."/>
            <person name="Uohara A."/>
            <person name="Ohji S."/>
            <person name="Ichikawa N."/>
        </authorList>
    </citation>
    <scope>NUCLEOTIDE SEQUENCE [LARGE SCALE GENOMIC DNA]</scope>
    <source>
        <strain evidence="25 26">NBRC 106136</strain>
    </source>
</reference>
<dbReference type="GO" id="GO:0005886">
    <property type="term" value="C:plasma membrane"/>
    <property type="evidence" value="ECO:0007669"/>
    <property type="project" value="UniProtKB-SubCell"/>
</dbReference>
<evidence type="ECO:0000256" key="15">
    <source>
        <dbReference type="ARBA" id="ARBA00022989"/>
    </source>
</evidence>
<keyword evidence="8 24" id="KW-0808">Transferase</keyword>
<feature type="transmembrane region" description="Helical" evidence="24">
    <location>
        <begin position="90"/>
        <end position="111"/>
    </location>
</feature>
<keyword evidence="9 24" id="KW-0812">Transmembrane</keyword>
<evidence type="ECO:0000256" key="11">
    <source>
        <dbReference type="ARBA" id="ARBA00022741"/>
    </source>
</evidence>
<feature type="active site" description="Proton acceptor" evidence="20">
    <location>
        <position position="63"/>
    </location>
</feature>
<dbReference type="Proteomes" id="UP000321085">
    <property type="component" value="Unassembled WGS sequence"/>
</dbReference>
<comment type="subcellular location">
    <subcellularLocation>
        <location evidence="1 24">Cell inner membrane</location>
        <topology evidence="1 24">Multi-pass membrane protein</topology>
    </subcellularLocation>
</comment>
<keyword evidence="15 24" id="KW-1133">Transmembrane helix</keyword>
<evidence type="ECO:0000313" key="26">
    <source>
        <dbReference type="Proteomes" id="UP000321085"/>
    </source>
</evidence>
<comment type="similarity">
    <text evidence="2 24">Belongs to the bacterial diacylglycerol kinase family.</text>
</comment>
<dbReference type="EMBL" id="BJYU01000558">
    <property type="protein sequence ID" value="GEO19448.1"/>
    <property type="molecule type" value="Genomic_DNA"/>
</dbReference>
<evidence type="ECO:0000313" key="25">
    <source>
        <dbReference type="EMBL" id="GEO19448.1"/>
    </source>
</evidence>
<dbReference type="Pfam" id="PF01219">
    <property type="entry name" value="DAGK_prokar"/>
    <property type="match status" value="1"/>
</dbReference>
<keyword evidence="26" id="KW-1185">Reference proteome</keyword>
<evidence type="ECO:0000256" key="16">
    <source>
        <dbReference type="ARBA" id="ARBA00023098"/>
    </source>
</evidence>
<feature type="binding site" evidence="21">
    <location>
        <position position="63"/>
    </location>
    <ligand>
        <name>substrate</name>
    </ligand>
</feature>
<evidence type="ECO:0000256" key="20">
    <source>
        <dbReference type="PIRSR" id="PIRSR600829-1"/>
    </source>
</evidence>
<keyword evidence="7 24" id="KW-0997">Cell inner membrane</keyword>
<dbReference type="GO" id="GO:0004143">
    <property type="term" value="F:ATP-dependent diacylglycerol kinase activity"/>
    <property type="evidence" value="ECO:0007669"/>
    <property type="project" value="UniProtKB-EC"/>
</dbReference>
<keyword evidence="17 24" id="KW-0472">Membrane</keyword>
<dbReference type="InterPro" id="IPR000829">
    <property type="entry name" value="DAGK"/>
</dbReference>
<evidence type="ECO:0000256" key="18">
    <source>
        <dbReference type="ARBA" id="ARBA00023209"/>
    </source>
</evidence>
<dbReference type="GO" id="GO:0005524">
    <property type="term" value="F:ATP binding"/>
    <property type="evidence" value="ECO:0007669"/>
    <property type="project" value="UniProtKB-KW"/>
</dbReference>
<feature type="binding site" evidence="22">
    <location>
        <position position="22"/>
    </location>
    <ligand>
        <name>ATP</name>
        <dbReference type="ChEBI" id="CHEBI:30616"/>
    </ligand>
</feature>
<gene>
    <name evidence="25" type="primary">dgkA</name>
    <name evidence="25" type="ORF">MAE02_71440</name>
</gene>
<dbReference type="OrthoDB" id="7595530at2"/>
<evidence type="ECO:0000256" key="24">
    <source>
        <dbReference type="RuleBase" id="RU363065"/>
    </source>
</evidence>
<name>A0A512C5F9_9HYPH</name>